<name>A0A0C3DPM6_9AGAM</name>
<reference evidence="2 3" key="1">
    <citation type="submission" date="2014-04" db="EMBL/GenBank/DDBJ databases">
        <authorList>
            <consortium name="DOE Joint Genome Institute"/>
            <person name="Kuo A."/>
            <person name="Kohler A."/>
            <person name="Nagy L.G."/>
            <person name="Floudas D."/>
            <person name="Copeland A."/>
            <person name="Barry K.W."/>
            <person name="Cichocki N."/>
            <person name="Veneault-Fourrey C."/>
            <person name="LaButti K."/>
            <person name="Lindquist E.A."/>
            <person name="Lipzen A."/>
            <person name="Lundell T."/>
            <person name="Morin E."/>
            <person name="Murat C."/>
            <person name="Sun H."/>
            <person name="Tunlid A."/>
            <person name="Henrissat B."/>
            <person name="Grigoriev I.V."/>
            <person name="Hibbett D.S."/>
            <person name="Martin F."/>
            <person name="Nordberg H.P."/>
            <person name="Cantor M.N."/>
            <person name="Hua S.X."/>
        </authorList>
    </citation>
    <scope>NUCLEOTIDE SEQUENCE [LARGE SCALE GENOMIC DNA]</scope>
    <source>
        <strain evidence="2 3">Foug A</strain>
    </source>
</reference>
<dbReference type="Proteomes" id="UP000053989">
    <property type="component" value="Unassembled WGS sequence"/>
</dbReference>
<accession>A0A0C3DPM6</accession>
<dbReference type="InParanoid" id="A0A0C3DPM6"/>
<proteinExistence type="predicted"/>
<dbReference type="HOGENOM" id="CLU_1372938_0_0_1"/>
<dbReference type="EMBL" id="KN822090">
    <property type="protein sequence ID" value="KIM58139.1"/>
    <property type="molecule type" value="Genomic_DNA"/>
</dbReference>
<dbReference type="STRING" id="1036808.A0A0C3DPM6"/>
<evidence type="ECO:0000313" key="3">
    <source>
        <dbReference type="Proteomes" id="UP000053989"/>
    </source>
</evidence>
<reference evidence="3" key="2">
    <citation type="submission" date="2015-01" db="EMBL/GenBank/DDBJ databases">
        <title>Evolutionary Origins and Diversification of the Mycorrhizal Mutualists.</title>
        <authorList>
            <consortium name="DOE Joint Genome Institute"/>
            <consortium name="Mycorrhizal Genomics Consortium"/>
            <person name="Kohler A."/>
            <person name="Kuo A."/>
            <person name="Nagy L.G."/>
            <person name="Floudas D."/>
            <person name="Copeland A."/>
            <person name="Barry K.W."/>
            <person name="Cichocki N."/>
            <person name="Veneault-Fourrey C."/>
            <person name="LaButti K."/>
            <person name="Lindquist E.A."/>
            <person name="Lipzen A."/>
            <person name="Lundell T."/>
            <person name="Morin E."/>
            <person name="Murat C."/>
            <person name="Riley R."/>
            <person name="Ohm R."/>
            <person name="Sun H."/>
            <person name="Tunlid A."/>
            <person name="Henrissat B."/>
            <person name="Grigoriev I.V."/>
            <person name="Hibbett D.S."/>
            <person name="Martin F."/>
        </authorList>
    </citation>
    <scope>NUCLEOTIDE SEQUENCE [LARGE SCALE GENOMIC DNA]</scope>
    <source>
        <strain evidence="3">Foug A</strain>
    </source>
</reference>
<sequence length="199" mass="21590">MSYVSGHCYDRKMTLGIVAACAAVMTQAEGKGAKCWRTESKGFHSEAPFRCYWISGVHSPEAVTVCGGHAFIGALVAFTGDTDAMGAGCQSTTYGKWIAGDLHIDHCWDNIRLPVLFKTNIIKTVTDQGIGGIVFFEIAPRPYLKRGVEQCDGKCISLFRRPNPNERTSTSTNSTHFLTSGPSSLSTLTTSRNAELTRS</sequence>
<feature type="compositionally biased region" description="Polar residues" evidence="1">
    <location>
        <begin position="165"/>
        <end position="177"/>
    </location>
</feature>
<organism evidence="2 3">
    <name type="scientific">Scleroderma citrinum Foug A</name>
    <dbReference type="NCBI Taxonomy" id="1036808"/>
    <lineage>
        <taxon>Eukaryota</taxon>
        <taxon>Fungi</taxon>
        <taxon>Dikarya</taxon>
        <taxon>Basidiomycota</taxon>
        <taxon>Agaricomycotina</taxon>
        <taxon>Agaricomycetes</taxon>
        <taxon>Agaricomycetidae</taxon>
        <taxon>Boletales</taxon>
        <taxon>Sclerodermatineae</taxon>
        <taxon>Sclerodermataceae</taxon>
        <taxon>Scleroderma</taxon>
    </lineage>
</organism>
<gene>
    <name evidence="2" type="ORF">SCLCIDRAFT_28304</name>
</gene>
<feature type="region of interest" description="Disordered" evidence="1">
    <location>
        <begin position="162"/>
        <end position="199"/>
    </location>
</feature>
<evidence type="ECO:0000256" key="1">
    <source>
        <dbReference type="SAM" id="MobiDB-lite"/>
    </source>
</evidence>
<keyword evidence="3" id="KW-1185">Reference proteome</keyword>
<protein>
    <submittedName>
        <fullName evidence="2">Uncharacterized protein</fullName>
    </submittedName>
</protein>
<dbReference type="AlphaFoldDB" id="A0A0C3DPM6"/>
<feature type="compositionally biased region" description="Low complexity" evidence="1">
    <location>
        <begin position="178"/>
        <end position="191"/>
    </location>
</feature>
<evidence type="ECO:0000313" key="2">
    <source>
        <dbReference type="EMBL" id="KIM58139.1"/>
    </source>
</evidence>